<comment type="caution">
    <text evidence="1">The sequence shown here is derived from an EMBL/GenBank/DDBJ whole genome shotgun (WGS) entry which is preliminary data.</text>
</comment>
<sequence length="137" mass="15050">MQQTHASAAPELTLYYDGKCPLCVAEVEFLQSRNAQGQLAFVDVTQTGFEAAGHNISCEAAMAQIHGRTADGQVLVGVPVFATAYKLAKLPVLAWVLSRRWLMPVLQPAYVLFAKHRQAISQRIGPGVLRLSKRFLK</sequence>
<dbReference type="PANTHER" id="PTHR34290:SF2">
    <property type="entry name" value="OS04G0668800 PROTEIN"/>
    <property type="match status" value="1"/>
</dbReference>
<dbReference type="AlphaFoldDB" id="A0A315EUM0"/>
<keyword evidence="2" id="KW-1185">Reference proteome</keyword>
<dbReference type="Pfam" id="PF04134">
    <property type="entry name" value="DCC1-like"/>
    <property type="match status" value="1"/>
</dbReference>
<dbReference type="RefSeq" id="WP_108360066.1">
    <property type="nucleotide sequence ID" value="NZ_NESP01000001.1"/>
</dbReference>
<evidence type="ECO:0000313" key="1">
    <source>
        <dbReference type="EMBL" id="PUE60465.1"/>
    </source>
</evidence>
<gene>
    <name evidence="1" type="ORF">B9Z44_13340</name>
</gene>
<accession>A0A315EUM0</accession>
<dbReference type="Proteomes" id="UP000251341">
    <property type="component" value="Unassembled WGS sequence"/>
</dbReference>
<dbReference type="PANTHER" id="PTHR34290">
    <property type="entry name" value="SI:CH73-390P7.2"/>
    <property type="match status" value="1"/>
</dbReference>
<organism evidence="1 2">
    <name type="scientific">Limnohabitans curvus</name>
    <dbReference type="NCBI Taxonomy" id="323423"/>
    <lineage>
        <taxon>Bacteria</taxon>
        <taxon>Pseudomonadati</taxon>
        <taxon>Pseudomonadota</taxon>
        <taxon>Betaproteobacteria</taxon>
        <taxon>Burkholderiales</taxon>
        <taxon>Comamonadaceae</taxon>
        <taxon>Limnohabitans</taxon>
    </lineage>
</organism>
<dbReference type="GO" id="GO:0015035">
    <property type="term" value="F:protein-disulfide reductase activity"/>
    <property type="evidence" value="ECO:0007669"/>
    <property type="project" value="InterPro"/>
</dbReference>
<dbReference type="InterPro" id="IPR007263">
    <property type="entry name" value="DCC1-like"/>
</dbReference>
<proteinExistence type="predicted"/>
<dbReference type="EMBL" id="NESP01000001">
    <property type="protein sequence ID" value="PUE60465.1"/>
    <property type="molecule type" value="Genomic_DNA"/>
</dbReference>
<name>A0A315EUM0_9BURK</name>
<reference evidence="1 2" key="1">
    <citation type="submission" date="2017-04" db="EMBL/GenBank/DDBJ databases">
        <title>Unexpected and diverse lifestyles within the genus Limnohabitans.</title>
        <authorList>
            <person name="Kasalicky V."/>
            <person name="Mehrshad M."/>
            <person name="Andrei S.-A."/>
            <person name="Salcher M."/>
            <person name="Kratochvilova H."/>
            <person name="Simek K."/>
            <person name="Ghai R."/>
        </authorList>
    </citation>
    <scope>NUCLEOTIDE SEQUENCE [LARGE SCALE GENOMIC DNA]</scope>
    <source>
        <strain evidence="1 2">MWH-C5</strain>
    </source>
</reference>
<evidence type="ECO:0000313" key="2">
    <source>
        <dbReference type="Proteomes" id="UP000251341"/>
    </source>
</evidence>
<dbReference type="InterPro" id="IPR044691">
    <property type="entry name" value="DCC1_Trx"/>
</dbReference>
<evidence type="ECO:0008006" key="3">
    <source>
        <dbReference type="Google" id="ProtNLM"/>
    </source>
</evidence>
<protein>
    <recommendedName>
        <fullName evidence="3">Thiol-disulfide oxidoreductase</fullName>
    </recommendedName>
</protein>